<dbReference type="FunFam" id="3.30.30.30:FF:000001">
    <property type="entry name" value="heat shock 70 kDa protein-like"/>
    <property type="match status" value="1"/>
</dbReference>
<comment type="caution">
    <text evidence="7">The sequence shown here is derived from an EMBL/GenBank/DDBJ whole genome shotgun (WGS) entry which is preliminary data.</text>
</comment>
<dbReference type="Gene3D" id="3.30.420.40">
    <property type="match status" value="2"/>
</dbReference>
<dbReference type="Gene3D" id="1.10.150.50">
    <property type="entry name" value="Transcription Factor, Ets-1"/>
    <property type="match status" value="1"/>
</dbReference>
<dbReference type="InterPro" id="IPR001660">
    <property type="entry name" value="SAM"/>
</dbReference>
<dbReference type="GO" id="GO:0005524">
    <property type="term" value="F:ATP binding"/>
    <property type="evidence" value="ECO:0007669"/>
    <property type="project" value="UniProtKB-KW"/>
</dbReference>
<feature type="domain" description="SAM" evidence="6">
    <location>
        <begin position="620"/>
        <end position="681"/>
    </location>
</feature>
<dbReference type="Pfam" id="PF00536">
    <property type="entry name" value="SAM_1"/>
    <property type="match status" value="1"/>
</dbReference>
<dbReference type="AlphaFoldDB" id="A0A814HJ26"/>
<evidence type="ECO:0000259" key="6">
    <source>
        <dbReference type="Pfam" id="PF00536"/>
    </source>
</evidence>
<dbReference type="FunFam" id="3.30.420.40:FF:000026">
    <property type="entry name" value="Heat shock protein 70"/>
    <property type="match status" value="1"/>
</dbReference>
<dbReference type="InterPro" id="IPR013761">
    <property type="entry name" value="SAM/pointed_sf"/>
</dbReference>
<dbReference type="PROSITE" id="PS01036">
    <property type="entry name" value="HSP70_3"/>
    <property type="match status" value="1"/>
</dbReference>
<name>A0A814HJ26_ADIRI</name>
<dbReference type="FunFam" id="3.90.640.10:FF:000002">
    <property type="entry name" value="Heat shock 70 kDa"/>
    <property type="match status" value="1"/>
</dbReference>
<dbReference type="SUPFAM" id="SSF100920">
    <property type="entry name" value="Heat shock protein 70kD (HSP70), peptide-binding domain"/>
    <property type="match status" value="1"/>
</dbReference>
<evidence type="ECO:0000256" key="4">
    <source>
        <dbReference type="RuleBase" id="RU003322"/>
    </source>
</evidence>
<dbReference type="CDD" id="cd09509">
    <property type="entry name" value="SAM_Polycomb"/>
    <property type="match status" value="1"/>
</dbReference>
<evidence type="ECO:0000256" key="3">
    <source>
        <dbReference type="ARBA" id="ARBA00022840"/>
    </source>
</evidence>
<accession>A0A814HJ26</accession>
<evidence type="ECO:0000313" key="7">
    <source>
        <dbReference type="EMBL" id="CAF1010699.1"/>
    </source>
</evidence>
<keyword evidence="2 4" id="KW-0547">Nucleotide-binding</keyword>
<protein>
    <recommendedName>
        <fullName evidence="6">SAM domain-containing protein</fullName>
    </recommendedName>
</protein>
<dbReference type="InterPro" id="IPR029047">
    <property type="entry name" value="HSP70_peptide-bd_sf"/>
</dbReference>
<dbReference type="Pfam" id="PF00012">
    <property type="entry name" value="HSP70"/>
    <property type="match status" value="1"/>
</dbReference>
<keyword evidence="3 4" id="KW-0067">ATP-binding</keyword>
<dbReference type="Gene3D" id="3.30.30.30">
    <property type="match status" value="1"/>
</dbReference>
<feature type="compositionally biased region" description="Polar residues" evidence="5">
    <location>
        <begin position="602"/>
        <end position="613"/>
    </location>
</feature>
<reference evidence="7" key="1">
    <citation type="submission" date="2021-02" db="EMBL/GenBank/DDBJ databases">
        <authorList>
            <person name="Nowell W R."/>
        </authorList>
    </citation>
    <scope>NUCLEOTIDE SEQUENCE</scope>
</reference>
<dbReference type="SUPFAM" id="SSF47769">
    <property type="entry name" value="SAM/Pointed domain"/>
    <property type="match status" value="1"/>
</dbReference>
<dbReference type="SUPFAM" id="SSF53067">
    <property type="entry name" value="Actin-like ATPase domain"/>
    <property type="match status" value="2"/>
</dbReference>
<dbReference type="InterPro" id="IPR018181">
    <property type="entry name" value="Heat_shock_70_CS"/>
</dbReference>
<dbReference type="PANTHER" id="PTHR19375">
    <property type="entry name" value="HEAT SHOCK PROTEIN 70KDA"/>
    <property type="match status" value="1"/>
</dbReference>
<proteinExistence type="inferred from homology"/>
<dbReference type="PRINTS" id="PR00301">
    <property type="entry name" value="HEATSHOCK70"/>
</dbReference>
<evidence type="ECO:0000256" key="2">
    <source>
        <dbReference type="ARBA" id="ARBA00022741"/>
    </source>
</evidence>
<comment type="similarity">
    <text evidence="1 4">Belongs to the heat shock protein 70 family.</text>
</comment>
<dbReference type="Proteomes" id="UP000663828">
    <property type="component" value="Unassembled WGS sequence"/>
</dbReference>
<feature type="region of interest" description="Disordered" evidence="5">
    <location>
        <begin position="587"/>
        <end position="613"/>
    </location>
</feature>
<dbReference type="Gene3D" id="3.90.640.10">
    <property type="entry name" value="Actin, Chain A, domain 4"/>
    <property type="match status" value="1"/>
</dbReference>
<dbReference type="GO" id="GO:0140662">
    <property type="term" value="F:ATP-dependent protein folding chaperone"/>
    <property type="evidence" value="ECO:0007669"/>
    <property type="project" value="InterPro"/>
</dbReference>
<dbReference type="FunFam" id="2.60.34.10:FF:000002">
    <property type="entry name" value="Heat shock 70 kDa"/>
    <property type="match status" value="1"/>
</dbReference>
<dbReference type="InterPro" id="IPR043129">
    <property type="entry name" value="ATPase_NBD"/>
</dbReference>
<organism evidence="7 8">
    <name type="scientific">Adineta ricciae</name>
    <name type="common">Rotifer</name>
    <dbReference type="NCBI Taxonomy" id="249248"/>
    <lineage>
        <taxon>Eukaryota</taxon>
        <taxon>Metazoa</taxon>
        <taxon>Spiralia</taxon>
        <taxon>Gnathifera</taxon>
        <taxon>Rotifera</taxon>
        <taxon>Eurotatoria</taxon>
        <taxon>Bdelloidea</taxon>
        <taxon>Adinetida</taxon>
        <taxon>Adinetidae</taxon>
        <taxon>Adineta</taxon>
    </lineage>
</organism>
<evidence type="ECO:0000256" key="1">
    <source>
        <dbReference type="ARBA" id="ARBA00007381"/>
    </source>
</evidence>
<dbReference type="InterPro" id="IPR013126">
    <property type="entry name" value="Hsp_70_fam"/>
</dbReference>
<gene>
    <name evidence="7" type="ORF">XAT740_LOCUS13705</name>
</gene>
<dbReference type="PROSITE" id="PS00329">
    <property type="entry name" value="HSP70_2"/>
    <property type="match status" value="1"/>
</dbReference>
<sequence length="682" mass="75900">MTQAIGIDLGTVYSCVGIYQNGTVEIIPNENGNRITPSYVAFTHNHRLVGEEAKSQLSTNLENTVFHTKRLIGRNFDEFHVKSYMKKWPFKVVQHDSRLKIEVEFQNQTVLFTPEEISSMILVKMKEMAENHLGRQISEAVITVPASFNNCQRQATRDAGSLAGLNVLRIINESTAAAIPYNLNTSGAGEKAIVVFDLGGGTVNVSILKIENQILEVKSTAGLSQLGGEDFHSRIVTDCVHQFESKNKTKISENKRVIRRLRAACDQAKCTLSEAMKASIELDALYEGIDFHTTITRAHFEELCADLFRELLTPVEKALRDAEMDKSEIQEIILVGGSTRIPKVRKILADFFPGKRLNHSINPDEVVAYGAAIEAAIVTGDRSEEVKDMLLLDVAPLTLGVETAGGVMKAVIKRNTTIPTKLTQTFTTHSDNQTTLNVKVFEGERIMTRGNTFLGSFQLSNISPVPRGVPQIEITFDIDADNILNVVAVDKSSGHENKLKITNDSRNLSKDEIEPMKIPLDTFQKAEDELYDMRKSLEQSCQDLKMEITDEKIRYELNEIDKSTMIQTIEEILNCLKASRSNNKKTIANNNRSDVEEASGKFASTSTHNTTSRRPLEQFTTQDVAAFIKEIGPSFESLAARFLEEEIDGTALLALTPDILTKQMGLKLGHALKIIQHIDKSK</sequence>
<dbReference type="EMBL" id="CAJNOR010000802">
    <property type="protein sequence ID" value="CAF1010699.1"/>
    <property type="molecule type" value="Genomic_DNA"/>
</dbReference>
<evidence type="ECO:0000313" key="8">
    <source>
        <dbReference type="Proteomes" id="UP000663828"/>
    </source>
</evidence>
<dbReference type="Gene3D" id="2.60.34.10">
    <property type="entry name" value="Substrate Binding Domain Of DNAk, Chain A, domain 1"/>
    <property type="match status" value="1"/>
</dbReference>
<evidence type="ECO:0000256" key="5">
    <source>
        <dbReference type="SAM" id="MobiDB-lite"/>
    </source>
</evidence>
<keyword evidence="8" id="KW-1185">Reference proteome</keyword>